<evidence type="ECO:0000256" key="2">
    <source>
        <dbReference type="RuleBase" id="RU365003"/>
    </source>
</evidence>
<dbReference type="RefSeq" id="XP_019011373.1">
    <property type="nucleotide sequence ID" value="XM_019155219.1"/>
</dbReference>
<dbReference type="GeneID" id="30171842"/>
<evidence type="ECO:0000313" key="3">
    <source>
        <dbReference type="EMBL" id="OCF50154.1"/>
    </source>
</evidence>
<protein>
    <recommendedName>
        <fullName evidence="2">Peroxisomal membrane protein PEX16</fullName>
    </recommendedName>
</protein>
<sequence length="395" mass="44921">MSPFTAYHSLLLSNLSTVQTIESGLSNVTWLLPGRFEDSELASEGLYALLGLVSNYHDEILYSHIPKHLSLPPHPFISPTQNSLPASLSTSNGNVIPNRILPLLPAQSEHTRYTRYWSTESSTYRRASKALNTIGYVQLVIEMIAKRKGGDRIRWKVVLIIEMIKTFLRLTILRITKRPVLSQLVPQRVIDPSTLPPETISSTSISNSNGDLIKSIPLTPSLTPYAPLKDHLYPMINNLPESYLDHPLNLIQELKGKEYISEIIWNSIGLINVLLLIRSANQNDRYKSYSLPTISRSYIPYLSIIRLLLMSRYLRPKINLNNHYSFNLLIENNSNQDKKLLIKAFLTGPMWIGFTRSKILKISKSLERIPLIGLLGELIEGYLPLVDDYFYYTSS</sequence>
<reference evidence="4" key="4">
    <citation type="submission" date="2024-02" db="EMBL/GenBank/DDBJ databases">
        <title>Comparative genomics of Cryptococcus and Kwoniella reveals pathogenesis evolution and contrasting modes of karyotype evolution via chromosome fusion or intercentromeric recombination.</title>
        <authorList>
            <person name="Coelho M.A."/>
            <person name="David-Palma M."/>
            <person name="Shea T."/>
            <person name="Bowers K."/>
            <person name="McGinley-Smith S."/>
            <person name="Mohammad A.W."/>
            <person name="Gnirke A."/>
            <person name="Yurkov A.M."/>
            <person name="Nowrousian M."/>
            <person name="Sun S."/>
            <person name="Cuomo C.A."/>
            <person name="Heitman J."/>
        </authorList>
    </citation>
    <scope>NUCLEOTIDE SEQUENCE</scope>
    <source>
        <strain evidence="4">CBS 10737</strain>
    </source>
</reference>
<accession>A0A1B9I3Q5</accession>
<comment type="similarity">
    <text evidence="1 2">Belongs to the peroxin-16 family.</text>
</comment>
<dbReference type="EMBL" id="KI894010">
    <property type="protein sequence ID" value="OCF50154.1"/>
    <property type="molecule type" value="Genomic_DNA"/>
</dbReference>
<reference evidence="4" key="2">
    <citation type="submission" date="2013-07" db="EMBL/GenBank/DDBJ databases">
        <authorList>
            <consortium name="The Broad Institute Genome Sequencing Platform"/>
            <person name="Cuomo C."/>
            <person name="Litvintseva A."/>
            <person name="Chen Y."/>
            <person name="Heitman J."/>
            <person name="Sun S."/>
            <person name="Springer D."/>
            <person name="Dromer F."/>
            <person name="Young S.K."/>
            <person name="Zeng Q."/>
            <person name="Gargeya S."/>
            <person name="Fitzgerald M."/>
            <person name="Abouelleil A."/>
            <person name="Alvarado L."/>
            <person name="Berlin A.M."/>
            <person name="Chapman S.B."/>
            <person name="Dewar J."/>
            <person name="Goldberg J."/>
            <person name="Griggs A."/>
            <person name="Gujja S."/>
            <person name="Hansen M."/>
            <person name="Howarth C."/>
            <person name="Imamovic A."/>
            <person name="Larimer J."/>
            <person name="McCowan C."/>
            <person name="Murphy C."/>
            <person name="Pearson M."/>
            <person name="Priest M."/>
            <person name="Roberts A."/>
            <person name="Saif S."/>
            <person name="Shea T."/>
            <person name="Sykes S."/>
            <person name="Wortman J."/>
            <person name="Nusbaum C."/>
            <person name="Birren B."/>
        </authorList>
    </citation>
    <scope>NUCLEOTIDE SEQUENCE</scope>
    <source>
        <strain evidence="4">CBS 10737</strain>
    </source>
</reference>
<comment type="subcellular location">
    <subcellularLocation>
        <location evidence="2">Peroxisome membrane</location>
    </subcellularLocation>
</comment>
<evidence type="ECO:0000256" key="1">
    <source>
        <dbReference type="ARBA" id="ARBA00009505"/>
    </source>
</evidence>
<organism evidence="3">
    <name type="scientific">Kwoniella pini CBS 10737</name>
    <dbReference type="NCBI Taxonomy" id="1296096"/>
    <lineage>
        <taxon>Eukaryota</taxon>
        <taxon>Fungi</taxon>
        <taxon>Dikarya</taxon>
        <taxon>Basidiomycota</taxon>
        <taxon>Agaricomycotina</taxon>
        <taxon>Tremellomycetes</taxon>
        <taxon>Tremellales</taxon>
        <taxon>Cryptococcaceae</taxon>
        <taxon>Kwoniella</taxon>
    </lineage>
</organism>
<dbReference type="AlphaFoldDB" id="A0A1B9I3Q5"/>
<evidence type="ECO:0000313" key="5">
    <source>
        <dbReference type="Proteomes" id="UP000094020"/>
    </source>
</evidence>
<keyword evidence="2" id="KW-0576">Peroxisome</keyword>
<keyword evidence="2" id="KW-0962">Peroxisome biogenesis</keyword>
<keyword evidence="5" id="KW-1185">Reference proteome</keyword>
<gene>
    <name evidence="3" type="ORF">I206_03473</name>
    <name evidence="4" type="ORF">I206_105627</name>
</gene>
<dbReference type="Pfam" id="PF08610">
    <property type="entry name" value="Pex16"/>
    <property type="match status" value="1"/>
</dbReference>
<dbReference type="EMBL" id="CP144525">
    <property type="protein sequence ID" value="WWC71669.1"/>
    <property type="molecule type" value="Genomic_DNA"/>
</dbReference>
<evidence type="ECO:0000313" key="4">
    <source>
        <dbReference type="EMBL" id="WWC71669.1"/>
    </source>
</evidence>
<dbReference type="PANTHER" id="PTHR13299">
    <property type="entry name" value="PEROXISOMAL MEMBRANE PROTEIN PEX16"/>
    <property type="match status" value="1"/>
</dbReference>
<dbReference type="STRING" id="1296096.A0A1B9I3Q5"/>
<dbReference type="InterPro" id="IPR013919">
    <property type="entry name" value="Pex16"/>
</dbReference>
<dbReference type="Proteomes" id="UP000094020">
    <property type="component" value="Chromosome 7"/>
</dbReference>
<proteinExistence type="inferred from homology"/>
<dbReference type="GO" id="GO:0005778">
    <property type="term" value="C:peroxisomal membrane"/>
    <property type="evidence" value="ECO:0007669"/>
    <property type="project" value="UniProtKB-SubCell"/>
</dbReference>
<reference evidence="3" key="1">
    <citation type="submission" date="2013-07" db="EMBL/GenBank/DDBJ databases">
        <title>The Genome Sequence of Cryptococcus pinus CBS10737.</title>
        <authorList>
            <consortium name="The Broad Institute Genome Sequencing Platform"/>
            <person name="Cuomo C."/>
            <person name="Litvintseva A."/>
            <person name="Chen Y."/>
            <person name="Heitman J."/>
            <person name="Sun S."/>
            <person name="Springer D."/>
            <person name="Dromer F."/>
            <person name="Young S.K."/>
            <person name="Zeng Q."/>
            <person name="Gargeya S."/>
            <person name="Fitzgerald M."/>
            <person name="Abouelleil A."/>
            <person name="Alvarado L."/>
            <person name="Berlin A.M."/>
            <person name="Chapman S.B."/>
            <person name="Dewar J."/>
            <person name="Goldberg J."/>
            <person name="Griggs A."/>
            <person name="Gujja S."/>
            <person name="Hansen M."/>
            <person name="Howarth C."/>
            <person name="Imamovic A."/>
            <person name="Larimer J."/>
            <person name="McCowan C."/>
            <person name="Murphy C."/>
            <person name="Pearson M."/>
            <person name="Priest M."/>
            <person name="Roberts A."/>
            <person name="Saif S."/>
            <person name="Shea T."/>
            <person name="Sykes S."/>
            <person name="Wortman J."/>
            <person name="Nusbaum C."/>
            <person name="Birren B."/>
        </authorList>
    </citation>
    <scope>NUCLEOTIDE SEQUENCE [LARGE SCALE GENOMIC DNA]</scope>
    <source>
        <strain evidence="3">CBS 10737</strain>
    </source>
</reference>
<dbReference type="GO" id="GO:0007031">
    <property type="term" value="P:peroxisome organization"/>
    <property type="evidence" value="ECO:0007669"/>
    <property type="project" value="UniProtKB-KW"/>
</dbReference>
<dbReference type="KEGG" id="kpin:30171842"/>
<dbReference type="OrthoDB" id="2021143at2759"/>
<reference evidence="3" key="3">
    <citation type="submission" date="2016-07" db="EMBL/GenBank/DDBJ databases">
        <title>Evolution of pathogenesis and genome organization in the Tremellales.</title>
        <authorList>
            <person name="Cuomo C."/>
            <person name="Litvintseva A."/>
            <person name="Heitman J."/>
            <person name="Chen Y."/>
            <person name="Sun S."/>
            <person name="Springer D."/>
            <person name="Dromer F."/>
            <person name="Young S."/>
            <person name="Zeng Q."/>
            <person name="Chapman S."/>
            <person name="Gujja S."/>
            <person name="Saif S."/>
            <person name="Birren B."/>
        </authorList>
    </citation>
    <scope>NUCLEOTIDE SEQUENCE</scope>
    <source>
        <strain evidence="3">CBS 10737</strain>
    </source>
</reference>
<dbReference type="PANTHER" id="PTHR13299:SF0">
    <property type="entry name" value="PEROXISOMAL MEMBRANE PROTEIN PEX16"/>
    <property type="match status" value="1"/>
</dbReference>
<name>A0A1B9I3Q5_9TREE</name>